<dbReference type="PANTHER" id="PTHR23421">
    <property type="entry name" value="BETA-GALACTOSIDASE RELATED"/>
    <property type="match status" value="1"/>
</dbReference>
<dbReference type="PRINTS" id="PR00742">
    <property type="entry name" value="GLHYDRLASE35"/>
</dbReference>
<dbReference type="Pfam" id="PF13364">
    <property type="entry name" value="BetaGal_ABD2"/>
    <property type="match status" value="2"/>
</dbReference>
<dbReference type="Pfam" id="PF01301">
    <property type="entry name" value="Glyco_hydro_35"/>
    <property type="match status" value="1"/>
</dbReference>
<comment type="similarity">
    <text evidence="2 9">Belongs to the glycosyl hydrolase 35 family.</text>
</comment>
<dbReference type="SMART" id="SM01029">
    <property type="entry name" value="BetaGal_dom2"/>
    <property type="match status" value="1"/>
</dbReference>
<dbReference type="Pfam" id="PF13363">
    <property type="entry name" value="BetaGal_dom3"/>
    <property type="match status" value="1"/>
</dbReference>
<sequence>MIFYPLLLFLSFTGLAIEVGAAPYGPSNHHIPARIQPRNSTSKLVTWDADSIFIRGERVMIYSGEFHPFRLPVSGLWLDIFQKIKAAGFNGVSFYTNWALQEGSRGRIVTSGIWNLDEFFRAASEAGIYLLARPGPYINAEVAAGGLPGWILRNKGLLRSTDLEYLNSTNLYMETMGKIIAAAQVENGGPVILAQPENEYSTWPDVNATSFPDEMNKQVMAYAEKQLRDAGVTVPFVVNDNTVSGYFAPGTGVGAVDIYGIDAYPLRWSCSDPSVWPTYRWPTNWQLMHQQQSPTSPFSIIEFQGGAHSGWGGGSPDQCAALVNEQAVRVVYKNNYSFGVKLFNIYMTYGGTNWGNIGFHGAVTSYDYGAAITEDRRLAREKYSETKLQANFLMVSPAYLTAKPGNATNISDISVTELVGKGDNTRFYVVRHADWTSTERTNFNLTLNTSIGPVTLPEQEYAELTLDGRDSKVMVTDYDVGGINLIYCTAEIYTWAKGPGNQRVLVLYNDPGEWHEAAFPASLTNETTLKEGSFLRVFQERGLWKMHWTALERRAVVQLGSLEIYILPRNEAYNFWVMELPAPPPIGNYSSPSKELIILRGGYLIRSATIQGTELHVTGDLNQTTTFEVISAPVSVKTLMFNGKPVTTESGRPGFRGTVVLPDLPSISLPSFTEAKWKYIESLPEIHSSYSDSRWVTANQTKSTNPRALTTPSSLYASDYGFHSGSLIYRGHFIASGNETALRLTTNGGSGFGQSVWLNETFLGSWAGSKGVQERNSTLNITSAQLERGKQYVIIILIDHMGQDESAPGTEGYKYPRGILDFALTSHSATDIKWKLTGNYGGEDYVDEARGPRNEGGIWAERMGWHLPGAPSGNWTSRNPVTEGMERVGVGFFAVRFKLDVEEGWDVPMSFVFNGTGNSAKGSNYRVQLFVNGWQFGKYVNNIGPQTAFPVPEGILNYRRENYVALTLWALDDNGAKLGQFQLVPQAYVWSSYPRPEVVEAEGWRERGGY</sequence>
<dbReference type="Gene3D" id="2.60.390.10">
    <property type="entry name" value="Beta-galactosidase, domain 3"/>
    <property type="match status" value="1"/>
</dbReference>
<reference evidence="12" key="1">
    <citation type="journal article" date="2020" name="Stud. Mycol.">
        <title>101 Dothideomycetes genomes: a test case for predicting lifestyles and emergence of pathogens.</title>
        <authorList>
            <person name="Haridas S."/>
            <person name="Albert R."/>
            <person name="Binder M."/>
            <person name="Bloem J."/>
            <person name="Labutti K."/>
            <person name="Salamov A."/>
            <person name="Andreopoulos B."/>
            <person name="Baker S."/>
            <person name="Barry K."/>
            <person name="Bills G."/>
            <person name="Bluhm B."/>
            <person name="Cannon C."/>
            <person name="Castanera R."/>
            <person name="Culley D."/>
            <person name="Daum C."/>
            <person name="Ezra D."/>
            <person name="Gonzalez J."/>
            <person name="Henrissat B."/>
            <person name="Kuo A."/>
            <person name="Liang C."/>
            <person name="Lipzen A."/>
            <person name="Lutzoni F."/>
            <person name="Magnuson J."/>
            <person name="Mondo S."/>
            <person name="Nolan M."/>
            <person name="Ohm R."/>
            <person name="Pangilinan J."/>
            <person name="Park H.-J."/>
            <person name="Ramirez L."/>
            <person name="Alfaro M."/>
            <person name="Sun H."/>
            <person name="Tritt A."/>
            <person name="Yoshinaga Y."/>
            <person name="Zwiers L.-H."/>
            <person name="Turgeon B."/>
            <person name="Goodwin S."/>
            <person name="Spatafora J."/>
            <person name="Crous P."/>
            <person name="Grigoriev I."/>
        </authorList>
    </citation>
    <scope>NUCLEOTIDE SEQUENCE</scope>
    <source>
        <strain evidence="12">ATCC 74209</strain>
    </source>
</reference>
<dbReference type="OrthoDB" id="1657402at2759"/>
<accession>A0A9P4JLU1</accession>
<keyword evidence="5 8" id="KW-0378">Hydrolase</keyword>
<evidence type="ECO:0000313" key="12">
    <source>
        <dbReference type="EMBL" id="KAF2199152.1"/>
    </source>
</evidence>
<dbReference type="SUPFAM" id="SSF117100">
    <property type="entry name" value="Beta-galactosidase LacA, domain 3"/>
    <property type="match status" value="1"/>
</dbReference>
<dbReference type="InterPro" id="IPR025972">
    <property type="entry name" value="BetaGal_dom3"/>
</dbReference>
<evidence type="ECO:0000256" key="1">
    <source>
        <dbReference type="ARBA" id="ARBA00001412"/>
    </source>
</evidence>
<dbReference type="InterPro" id="IPR037110">
    <property type="entry name" value="Betagal_dom2_sf"/>
</dbReference>
<dbReference type="GO" id="GO:0005975">
    <property type="term" value="P:carbohydrate metabolic process"/>
    <property type="evidence" value="ECO:0007669"/>
    <property type="project" value="InterPro"/>
</dbReference>
<proteinExistence type="inferred from homology"/>
<evidence type="ECO:0000256" key="5">
    <source>
        <dbReference type="ARBA" id="ARBA00022801"/>
    </source>
</evidence>
<feature type="chain" id="PRO_5040441564" description="Beta-galactosidase" evidence="10">
    <location>
        <begin position="22"/>
        <end position="1010"/>
    </location>
</feature>
<dbReference type="InterPro" id="IPR001944">
    <property type="entry name" value="Glycoside_Hdrlase_35"/>
</dbReference>
<dbReference type="AlphaFoldDB" id="A0A9P4JLU1"/>
<dbReference type="InterPro" id="IPR008979">
    <property type="entry name" value="Galactose-bd-like_sf"/>
</dbReference>
<dbReference type="Gene3D" id="2.102.20.10">
    <property type="entry name" value="Beta-galactosidase, domain 2"/>
    <property type="match status" value="1"/>
</dbReference>
<evidence type="ECO:0000256" key="7">
    <source>
        <dbReference type="ARBA" id="ARBA00023295"/>
    </source>
</evidence>
<dbReference type="InterPro" id="IPR017853">
    <property type="entry name" value="GH"/>
</dbReference>
<protein>
    <recommendedName>
        <fullName evidence="3 8">Beta-galactosidase</fullName>
        <ecNumber evidence="3 8">3.2.1.23</ecNumber>
    </recommendedName>
</protein>
<dbReference type="SUPFAM" id="SSF51011">
    <property type="entry name" value="Glycosyl hydrolase domain"/>
    <property type="match status" value="1"/>
</dbReference>
<keyword evidence="6" id="KW-0325">Glycoprotein</keyword>
<dbReference type="Gene3D" id="3.20.20.80">
    <property type="entry name" value="Glycosidases"/>
    <property type="match status" value="1"/>
</dbReference>
<dbReference type="InterPro" id="IPR019801">
    <property type="entry name" value="Glyco_hydro_35_CS"/>
</dbReference>
<dbReference type="GO" id="GO:0004565">
    <property type="term" value="F:beta-galactosidase activity"/>
    <property type="evidence" value="ECO:0007669"/>
    <property type="project" value="UniProtKB-EC"/>
</dbReference>
<feature type="domain" description="Beta-galactosidase" evidence="11">
    <location>
        <begin position="399"/>
        <end position="575"/>
    </location>
</feature>
<dbReference type="FunFam" id="2.60.120.260:FF:000065">
    <property type="entry name" value="Beta-galactosidase A"/>
    <property type="match status" value="1"/>
</dbReference>
<comment type="caution">
    <text evidence="12">The sequence shown here is derived from an EMBL/GenBank/DDBJ whole genome shotgun (WGS) entry which is preliminary data.</text>
</comment>
<keyword evidence="13" id="KW-1185">Reference proteome</keyword>
<evidence type="ECO:0000256" key="2">
    <source>
        <dbReference type="ARBA" id="ARBA00009809"/>
    </source>
</evidence>
<dbReference type="Gene3D" id="2.60.120.260">
    <property type="entry name" value="Galactose-binding domain-like"/>
    <property type="match status" value="2"/>
</dbReference>
<dbReference type="EC" id="3.2.1.23" evidence="3 8"/>
<evidence type="ECO:0000313" key="13">
    <source>
        <dbReference type="Proteomes" id="UP000799536"/>
    </source>
</evidence>
<comment type="catalytic activity">
    <reaction evidence="1 8">
        <text>Hydrolysis of terminal non-reducing beta-D-galactose residues in beta-D-galactosides.</text>
        <dbReference type="EC" id="3.2.1.23"/>
    </reaction>
</comment>
<dbReference type="InterPro" id="IPR018954">
    <property type="entry name" value="Betagal_dom2"/>
</dbReference>
<evidence type="ECO:0000256" key="3">
    <source>
        <dbReference type="ARBA" id="ARBA00012756"/>
    </source>
</evidence>
<dbReference type="Proteomes" id="UP000799536">
    <property type="component" value="Unassembled WGS sequence"/>
</dbReference>
<dbReference type="InterPro" id="IPR036833">
    <property type="entry name" value="BetaGal_dom3_sf"/>
</dbReference>
<dbReference type="SUPFAM" id="SSF49785">
    <property type="entry name" value="Galactose-binding domain-like"/>
    <property type="match status" value="2"/>
</dbReference>
<keyword evidence="4 10" id="KW-0732">Signal</keyword>
<dbReference type="SUPFAM" id="SSF51445">
    <property type="entry name" value="(Trans)glycosidases"/>
    <property type="match status" value="1"/>
</dbReference>
<gene>
    <name evidence="12" type="ORF">GQ43DRAFT_433640</name>
</gene>
<dbReference type="EMBL" id="ML994093">
    <property type="protein sequence ID" value="KAF2199152.1"/>
    <property type="molecule type" value="Genomic_DNA"/>
</dbReference>
<dbReference type="Pfam" id="PF10435">
    <property type="entry name" value="BetaGal_dom2"/>
    <property type="match status" value="1"/>
</dbReference>
<evidence type="ECO:0000259" key="11">
    <source>
        <dbReference type="SMART" id="SM01029"/>
    </source>
</evidence>
<evidence type="ECO:0000256" key="9">
    <source>
        <dbReference type="RuleBase" id="RU003679"/>
    </source>
</evidence>
<evidence type="ECO:0000256" key="10">
    <source>
        <dbReference type="SAM" id="SignalP"/>
    </source>
</evidence>
<dbReference type="FunFam" id="3.20.20.80:FF:000040">
    <property type="entry name" value="Beta-galactosidase A"/>
    <property type="match status" value="1"/>
</dbReference>
<dbReference type="PROSITE" id="PS01182">
    <property type="entry name" value="GLYCOSYL_HYDROL_F35"/>
    <property type="match status" value="1"/>
</dbReference>
<evidence type="ECO:0000256" key="8">
    <source>
        <dbReference type="RuleBase" id="RU000675"/>
    </source>
</evidence>
<keyword evidence="7 8" id="KW-0326">Glycosidase</keyword>
<name>A0A9P4JLU1_9PLEO</name>
<feature type="signal peptide" evidence="10">
    <location>
        <begin position="1"/>
        <end position="21"/>
    </location>
</feature>
<organism evidence="12 13">
    <name type="scientific">Delitschia confertaspora ATCC 74209</name>
    <dbReference type="NCBI Taxonomy" id="1513339"/>
    <lineage>
        <taxon>Eukaryota</taxon>
        <taxon>Fungi</taxon>
        <taxon>Dikarya</taxon>
        <taxon>Ascomycota</taxon>
        <taxon>Pezizomycotina</taxon>
        <taxon>Dothideomycetes</taxon>
        <taxon>Pleosporomycetidae</taxon>
        <taxon>Pleosporales</taxon>
        <taxon>Delitschiaceae</taxon>
        <taxon>Delitschia</taxon>
    </lineage>
</organism>
<dbReference type="InterPro" id="IPR025300">
    <property type="entry name" value="BetaGal_jelly_roll_dom"/>
</dbReference>
<evidence type="ECO:0000256" key="6">
    <source>
        <dbReference type="ARBA" id="ARBA00023180"/>
    </source>
</evidence>
<dbReference type="InterPro" id="IPR031330">
    <property type="entry name" value="Gly_Hdrlase_35_cat"/>
</dbReference>
<evidence type="ECO:0000256" key="4">
    <source>
        <dbReference type="ARBA" id="ARBA00022729"/>
    </source>
</evidence>